<dbReference type="Proteomes" id="UP000664654">
    <property type="component" value="Unassembled WGS sequence"/>
</dbReference>
<keyword evidence="2" id="KW-1185">Reference proteome</keyword>
<evidence type="ECO:0008006" key="3">
    <source>
        <dbReference type="Google" id="ProtNLM"/>
    </source>
</evidence>
<evidence type="ECO:0000313" key="2">
    <source>
        <dbReference type="Proteomes" id="UP000664654"/>
    </source>
</evidence>
<evidence type="ECO:0000313" key="1">
    <source>
        <dbReference type="EMBL" id="MBN7827363.1"/>
    </source>
</evidence>
<organism evidence="1 2">
    <name type="scientific">Bowmanella dokdonensis</name>
    <dbReference type="NCBI Taxonomy" id="751969"/>
    <lineage>
        <taxon>Bacteria</taxon>
        <taxon>Pseudomonadati</taxon>
        <taxon>Pseudomonadota</taxon>
        <taxon>Gammaproteobacteria</taxon>
        <taxon>Alteromonadales</taxon>
        <taxon>Alteromonadaceae</taxon>
        <taxon>Bowmanella</taxon>
    </lineage>
</organism>
<proteinExistence type="predicted"/>
<dbReference type="AlphaFoldDB" id="A0A939DRJ6"/>
<gene>
    <name evidence="1" type="ORF">J0A66_19195</name>
</gene>
<protein>
    <recommendedName>
        <fullName evidence="3">ParB/Sulfiredoxin domain-containing protein</fullName>
    </recommendedName>
</protein>
<comment type="caution">
    <text evidence="1">The sequence shown here is derived from an EMBL/GenBank/DDBJ whole genome shotgun (WGS) entry which is preliminary data.</text>
</comment>
<dbReference type="RefSeq" id="WP_206575475.1">
    <property type="nucleotide sequence ID" value="NZ_JAFKCV010000017.1"/>
</dbReference>
<sequence length="292" mass="33337">MKGLLVEHQKSMASEAKRDVKPTAQGPSLRGNIPALVVCKPPKDLPETYRAKLTDKTRVLVDGYQRYEAIKEAGGLEVRVSITEIDVNSTAQLMRKALELNYGNSMPLTRGEKLAHVFRLLLLGEFDDGSPWRPQFEDIAVASTLSEYKRLADFTRKELRLEGLTFDQLRVTLVEGMRDVLGEFEAIHYDSKGFPSKRSVSKWEQVLRKGDVEAWRKEKTEEAARRAEELQDASRSLTKPLERMSPQTRVAVLQRQLAIARAELADQPDEEFKDLFVDEPEEFILIDEDEEF</sequence>
<accession>A0A939DRJ6</accession>
<name>A0A939DRJ6_9ALTE</name>
<dbReference type="EMBL" id="JAFKCV010000017">
    <property type="protein sequence ID" value="MBN7827363.1"/>
    <property type="molecule type" value="Genomic_DNA"/>
</dbReference>
<reference evidence="1" key="1">
    <citation type="submission" date="2021-03" db="EMBL/GenBank/DDBJ databases">
        <title>novel species isolated from a fishpond in China.</title>
        <authorList>
            <person name="Lu H."/>
            <person name="Cai Z."/>
        </authorList>
    </citation>
    <scope>NUCLEOTIDE SEQUENCE</scope>
    <source>
        <strain evidence="1">JCM 30855</strain>
    </source>
</reference>